<dbReference type="Gene3D" id="2.40.10.350">
    <property type="entry name" value="Rod shape-determining protein MreC, domain 2"/>
    <property type="match status" value="1"/>
</dbReference>
<evidence type="ECO:0000256" key="3">
    <source>
        <dbReference type="ARBA" id="ARBA00022960"/>
    </source>
</evidence>
<dbReference type="GO" id="GO:0008360">
    <property type="term" value="P:regulation of cell shape"/>
    <property type="evidence" value="ECO:0007669"/>
    <property type="project" value="UniProtKB-KW"/>
</dbReference>
<proteinExistence type="inferred from homology"/>
<dbReference type="InterPro" id="IPR055342">
    <property type="entry name" value="MreC_beta-barrel_core"/>
</dbReference>
<feature type="coiled-coil region" evidence="5">
    <location>
        <begin position="61"/>
        <end position="88"/>
    </location>
</feature>
<dbReference type="InterPro" id="IPR042177">
    <property type="entry name" value="Cell/Rod_1"/>
</dbReference>
<organism evidence="7 8">
    <name type="scientific">Candidatus Komeilibacteria bacterium CG11_big_fil_rev_8_21_14_0_20_36_20</name>
    <dbReference type="NCBI Taxonomy" id="1974477"/>
    <lineage>
        <taxon>Bacteria</taxon>
        <taxon>Candidatus Komeiliibacteriota</taxon>
    </lineage>
</organism>
<dbReference type="Proteomes" id="UP000230564">
    <property type="component" value="Unassembled WGS sequence"/>
</dbReference>
<dbReference type="InterPro" id="IPR042175">
    <property type="entry name" value="Cell/Rod_MreC_2"/>
</dbReference>
<evidence type="ECO:0000256" key="5">
    <source>
        <dbReference type="SAM" id="Coils"/>
    </source>
</evidence>
<dbReference type="GO" id="GO:0005886">
    <property type="term" value="C:plasma membrane"/>
    <property type="evidence" value="ECO:0007669"/>
    <property type="project" value="TreeGrafter"/>
</dbReference>
<dbReference type="Gene3D" id="2.40.10.340">
    <property type="entry name" value="Rod shape-determining protein MreC, domain 1"/>
    <property type="match status" value="1"/>
</dbReference>
<dbReference type="AlphaFoldDB" id="A0A2H0NBP7"/>
<reference evidence="7 8" key="1">
    <citation type="submission" date="2017-09" db="EMBL/GenBank/DDBJ databases">
        <title>Depth-based differentiation of microbial function through sediment-hosted aquifers and enrichment of novel symbionts in the deep terrestrial subsurface.</title>
        <authorList>
            <person name="Probst A.J."/>
            <person name="Ladd B."/>
            <person name="Jarett J.K."/>
            <person name="Geller-Mcgrath D.E."/>
            <person name="Sieber C.M."/>
            <person name="Emerson J.B."/>
            <person name="Anantharaman K."/>
            <person name="Thomas B.C."/>
            <person name="Malmstrom R."/>
            <person name="Stieglmeier M."/>
            <person name="Klingl A."/>
            <person name="Woyke T."/>
            <person name="Ryan C.M."/>
            <person name="Banfield J.F."/>
        </authorList>
    </citation>
    <scope>NUCLEOTIDE SEQUENCE [LARGE SCALE GENOMIC DNA]</scope>
    <source>
        <strain evidence="7">CG11_big_fil_rev_8_21_14_0_20_36_20</strain>
    </source>
</reference>
<comment type="caution">
    <text evidence="7">The sequence shown here is derived from an EMBL/GenBank/DDBJ whole genome shotgun (WGS) entry which is preliminary data.</text>
</comment>
<dbReference type="Pfam" id="PF04085">
    <property type="entry name" value="MreC"/>
    <property type="match status" value="1"/>
</dbReference>
<comment type="similarity">
    <text evidence="1">Belongs to the MreC family.</text>
</comment>
<dbReference type="EMBL" id="PCWQ01000014">
    <property type="protein sequence ID" value="PIR06320.1"/>
    <property type="molecule type" value="Genomic_DNA"/>
</dbReference>
<keyword evidence="5" id="KW-0175">Coiled coil</keyword>
<dbReference type="InterPro" id="IPR007221">
    <property type="entry name" value="MreC"/>
</dbReference>
<evidence type="ECO:0000256" key="1">
    <source>
        <dbReference type="ARBA" id="ARBA00009369"/>
    </source>
</evidence>
<protein>
    <recommendedName>
        <fullName evidence="2">Cell shape-determining protein MreC</fullName>
    </recommendedName>
    <alternativeName>
        <fullName evidence="4">Cell shape protein MreC</fullName>
    </alternativeName>
</protein>
<feature type="domain" description="Rod shape-determining protein MreC beta-barrel core" evidence="6">
    <location>
        <begin position="102"/>
        <end position="243"/>
    </location>
</feature>
<evidence type="ECO:0000256" key="2">
    <source>
        <dbReference type="ARBA" id="ARBA00013855"/>
    </source>
</evidence>
<dbReference type="PANTHER" id="PTHR34138:SF1">
    <property type="entry name" value="CELL SHAPE-DETERMINING PROTEIN MREC"/>
    <property type="match status" value="1"/>
</dbReference>
<dbReference type="PANTHER" id="PTHR34138">
    <property type="entry name" value="CELL SHAPE-DETERMINING PROTEIN MREC"/>
    <property type="match status" value="1"/>
</dbReference>
<accession>A0A2H0NBP7</accession>
<gene>
    <name evidence="7" type="primary">mreC</name>
    <name evidence="7" type="ORF">COV55_04285</name>
</gene>
<dbReference type="NCBIfam" id="TIGR00219">
    <property type="entry name" value="mreC"/>
    <property type="match status" value="1"/>
</dbReference>
<name>A0A2H0NBP7_9BACT</name>
<evidence type="ECO:0000256" key="4">
    <source>
        <dbReference type="ARBA" id="ARBA00032089"/>
    </source>
</evidence>
<sequence>MLKSNLKTFLLFLIIIIFFILLKNSDLFDIGIIFRGWLIPQKSINTLFNPPDNLTEEYQNLLAENSRLQTLTAENQQLKELLDLKKDKNYTLQVAHILSRDSINNNILIIDVGRNQNIEEGQAVVINNGIIVGKIIDVNVDSAKVRLLTDRLTKLAVRIGDEQNISGLLTGALGLGMDLDYVPQNQDIKENDLVVTADIDVKIPAGLVVGQIEKVEFSEEEVFKKAVVSPLVDYSSLVLVAVITS</sequence>
<evidence type="ECO:0000313" key="7">
    <source>
        <dbReference type="EMBL" id="PIR06320.1"/>
    </source>
</evidence>
<evidence type="ECO:0000313" key="8">
    <source>
        <dbReference type="Proteomes" id="UP000230564"/>
    </source>
</evidence>
<evidence type="ECO:0000259" key="6">
    <source>
        <dbReference type="Pfam" id="PF04085"/>
    </source>
</evidence>
<keyword evidence="3" id="KW-0133">Cell shape</keyword>